<dbReference type="Proteomes" id="UP000052237">
    <property type="component" value="Unassembled WGS sequence"/>
</dbReference>
<reference evidence="1 2" key="1">
    <citation type="submission" date="2015-11" db="EMBL/GenBank/DDBJ databases">
        <authorList>
            <consortium name="Pathogen Informatics"/>
        </authorList>
    </citation>
    <scope>NUCLEOTIDE SEQUENCE [LARGE SCALE GENOMIC DNA]</scope>
    <source>
        <strain evidence="1 2">006A-0059</strain>
    </source>
</reference>
<protein>
    <submittedName>
        <fullName evidence="1">Uncharacterized protein</fullName>
    </submittedName>
</protein>
<evidence type="ECO:0000313" key="1">
    <source>
        <dbReference type="EMBL" id="CUU89404.1"/>
    </source>
</evidence>
<organism evidence="1 2">
    <name type="scientific">Campylobacter hyointestinalis subsp. hyointestinalis</name>
    <dbReference type="NCBI Taxonomy" id="91352"/>
    <lineage>
        <taxon>Bacteria</taxon>
        <taxon>Pseudomonadati</taxon>
        <taxon>Campylobacterota</taxon>
        <taxon>Epsilonproteobacteria</taxon>
        <taxon>Campylobacterales</taxon>
        <taxon>Campylobacteraceae</taxon>
        <taxon>Campylobacter</taxon>
    </lineage>
</organism>
<dbReference type="AlphaFoldDB" id="A0A0S4SSI8"/>
<name>A0A0S4SSI8_CAMHY</name>
<gene>
    <name evidence="1" type="ORF">ERS686654_01989</name>
</gene>
<sequence length="42" mass="4438">MLKSEMSVEINTATSIFAGQTFSKAAMVTVFPASGTIESIKI</sequence>
<comment type="caution">
    <text evidence="1">The sequence shown here is derived from an EMBL/GenBank/DDBJ whole genome shotgun (WGS) entry which is preliminary data.</text>
</comment>
<evidence type="ECO:0000313" key="2">
    <source>
        <dbReference type="Proteomes" id="UP000052237"/>
    </source>
</evidence>
<keyword evidence="2" id="KW-1185">Reference proteome</keyword>
<accession>A0A0S4SSI8</accession>
<dbReference type="RefSeq" id="WP_269190038.1">
    <property type="nucleotide sequence ID" value="NZ_FAVB01000006.1"/>
</dbReference>
<dbReference type="EMBL" id="FAVB01000006">
    <property type="protein sequence ID" value="CUU89404.1"/>
    <property type="molecule type" value="Genomic_DNA"/>
</dbReference>
<proteinExistence type="predicted"/>